<comment type="function">
    <text evidence="2">Antitoxin component of a type II toxin-antitoxin (TA) system.</text>
</comment>
<evidence type="ECO:0000256" key="2">
    <source>
        <dbReference type="RuleBase" id="RU362080"/>
    </source>
</evidence>
<reference evidence="3 4" key="1">
    <citation type="submission" date="2019-10" db="EMBL/GenBank/DDBJ databases">
        <title>Genomic and transcriptomic insights into the perfect genentic adaptation of a filamentous nitrogen-fixing cyanobacterium to rice fields.</title>
        <authorList>
            <person name="Chen Z."/>
        </authorList>
    </citation>
    <scope>NUCLEOTIDE SEQUENCE [LARGE SCALE GENOMIC DNA]</scope>
    <source>
        <strain evidence="3">CCNUC1</strain>
    </source>
</reference>
<accession>A0A5P8W4S1</accession>
<evidence type="ECO:0000256" key="1">
    <source>
        <dbReference type="ARBA" id="ARBA00009981"/>
    </source>
</evidence>
<sequence length="78" mass="8598">MTQITLSDLPETIQTLLNQAQKTGEPLTITQNGIPFAIISPIKKKSLLETLSTLEPLDEDFADVDEGLLPLDDIEFSK</sequence>
<evidence type="ECO:0000313" key="3">
    <source>
        <dbReference type="EMBL" id="QFS47735.1"/>
    </source>
</evidence>
<dbReference type="SUPFAM" id="SSF143120">
    <property type="entry name" value="YefM-like"/>
    <property type="match status" value="1"/>
</dbReference>
<dbReference type="Proteomes" id="UP000326678">
    <property type="component" value="Chromosome Gxm1"/>
</dbReference>
<dbReference type="KEGG" id="nsh:GXM_05227"/>
<comment type="similarity">
    <text evidence="1 2">Belongs to the phD/YefM antitoxin family.</text>
</comment>
<keyword evidence="4" id="KW-1185">Reference proteome</keyword>
<dbReference type="Gene3D" id="3.40.1620.10">
    <property type="entry name" value="YefM-like domain"/>
    <property type="match status" value="1"/>
</dbReference>
<dbReference type="RefSeq" id="WP_118167264.1">
    <property type="nucleotide sequence ID" value="NZ_CP045226.1"/>
</dbReference>
<organism evidence="3 4">
    <name type="scientific">Nostoc sphaeroides CCNUC1</name>
    <dbReference type="NCBI Taxonomy" id="2653204"/>
    <lineage>
        <taxon>Bacteria</taxon>
        <taxon>Bacillati</taxon>
        <taxon>Cyanobacteriota</taxon>
        <taxon>Cyanophyceae</taxon>
        <taxon>Nostocales</taxon>
        <taxon>Nostocaceae</taxon>
        <taxon>Nostoc</taxon>
    </lineage>
</organism>
<dbReference type="Pfam" id="PF02604">
    <property type="entry name" value="PhdYeFM_antitox"/>
    <property type="match status" value="1"/>
</dbReference>
<dbReference type="InterPro" id="IPR006442">
    <property type="entry name" value="Antitoxin_Phd/YefM"/>
</dbReference>
<dbReference type="EMBL" id="CP045226">
    <property type="protein sequence ID" value="QFS47735.1"/>
    <property type="molecule type" value="Genomic_DNA"/>
</dbReference>
<evidence type="ECO:0000313" key="4">
    <source>
        <dbReference type="Proteomes" id="UP000326678"/>
    </source>
</evidence>
<dbReference type="AlphaFoldDB" id="A0A5P8W4S1"/>
<protein>
    <recommendedName>
        <fullName evidence="2">Antitoxin</fullName>
    </recommendedName>
</protein>
<name>A0A5P8W4S1_9NOSO</name>
<gene>
    <name evidence="3" type="ORF">GXM_05227</name>
</gene>
<dbReference type="NCBIfam" id="TIGR01552">
    <property type="entry name" value="phd_fam"/>
    <property type="match status" value="1"/>
</dbReference>
<dbReference type="InterPro" id="IPR036165">
    <property type="entry name" value="YefM-like_sf"/>
</dbReference>
<proteinExistence type="inferred from homology"/>